<keyword evidence="2 8" id="KW-1277">Toxin-antitoxin system</keyword>
<protein>
    <recommendedName>
        <fullName evidence="8">Ribonuclease VapC</fullName>
        <shortName evidence="8">RNase VapC</shortName>
        <ecNumber evidence="8">3.1.-.-</ecNumber>
    </recommendedName>
    <alternativeName>
        <fullName evidence="8">Toxin VapC</fullName>
    </alternativeName>
</protein>
<dbReference type="GO" id="GO:0016787">
    <property type="term" value="F:hydrolase activity"/>
    <property type="evidence" value="ECO:0007669"/>
    <property type="project" value="UniProtKB-KW"/>
</dbReference>
<name>A0A1F5ZJF1_9BACT</name>
<evidence type="ECO:0000256" key="7">
    <source>
        <dbReference type="ARBA" id="ARBA00038093"/>
    </source>
</evidence>
<dbReference type="GO" id="GO:0090729">
    <property type="term" value="F:toxin activity"/>
    <property type="evidence" value="ECO:0007669"/>
    <property type="project" value="UniProtKB-KW"/>
</dbReference>
<comment type="similarity">
    <text evidence="7 8">Belongs to the PINc/VapC protein family.</text>
</comment>
<dbReference type="Proteomes" id="UP000177416">
    <property type="component" value="Unassembled WGS sequence"/>
</dbReference>
<evidence type="ECO:0000256" key="3">
    <source>
        <dbReference type="ARBA" id="ARBA00022722"/>
    </source>
</evidence>
<dbReference type="PANTHER" id="PTHR33653:SF1">
    <property type="entry name" value="RIBONUCLEASE VAPC2"/>
    <property type="match status" value="1"/>
</dbReference>
<reference evidence="10 11" key="1">
    <citation type="journal article" date="2016" name="Nat. Commun.">
        <title>Thousands of microbial genomes shed light on interconnected biogeochemical processes in an aquifer system.</title>
        <authorList>
            <person name="Anantharaman K."/>
            <person name="Brown C.T."/>
            <person name="Hug L.A."/>
            <person name="Sharon I."/>
            <person name="Castelle C.J."/>
            <person name="Probst A.J."/>
            <person name="Thomas B.C."/>
            <person name="Singh A."/>
            <person name="Wilkins M.J."/>
            <person name="Karaoz U."/>
            <person name="Brodie E.L."/>
            <person name="Williams K.H."/>
            <person name="Hubbard S.S."/>
            <person name="Banfield J.F."/>
        </authorList>
    </citation>
    <scope>NUCLEOTIDE SEQUENCE [LARGE SCALE GENOMIC DNA]</scope>
</reference>
<organism evidence="10 11">
    <name type="scientific">Candidatus Gottesmanbacteria bacterium RIFCSPHIGHO2_01_FULL_46_14</name>
    <dbReference type="NCBI Taxonomy" id="1798380"/>
    <lineage>
        <taxon>Bacteria</taxon>
        <taxon>Candidatus Gottesmaniibacteriota</taxon>
    </lineage>
</organism>
<evidence type="ECO:0000256" key="4">
    <source>
        <dbReference type="ARBA" id="ARBA00022723"/>
    </source>
</evidence>
<dbReference type="InterPro" id="IPR050556">
    <property type="entry name" value="Type_II_TA_system_RNase"/>
</dbReference>
<evidence type="ECO:0000256" key="5">
    <source>
        <dbReference type="ARBA" id="ARBA00022801"/>
    </source>
</evidence>
<comment type="function">
    <text evidence="8">Toxic component of a toxin-antitoxin (TA) system. An RNase.</text>
</comment>
<dbReference type="InterPro" id="IPR029060">
    <property type="entry name" value="PIN-like_dom_sf"/>
</dbReference>
<sequence length="128" mass="14398">MKSKYIADTTVLVDYLRHNESARGFLERERPAVSLVSRAELIHGAKDKPGLRKAMALCDRLEELSFTEVSTKDALRLLETYHLSHGLFFLDALIASTALEHSLTLVTHNTKHFSFIPKLAVGAWTEFA</sequence>
<dbReference type="InterPro" id="IPR002716">
    <property type="entry name" value="PIN_dom"/>
</dbReference>
<keyword evidence="8" id="KW-0800">Toxin</keyword>
<dbReference type="EMBL" id="MFJJ01000058">
    <property type="protein sequence ID" value="OGG12619.1"/>
    <property type="molecule type" value="Genomic_DNA"/>
</dbReference>
<dbReference type="AlphaFoldDB" id="A0A1F5ZJF1"/>
<evidence type="ECO:0000259" key="9">
    <source>
        <dbReference type="Pfam" id="PF01850"/>
    </source>
</evidence>
<feature type="domain" description="PIN" evidence="9">
    <location>
        <begin position="5"/>
        <end position="113"/>
    </location>
</feature>
<proteinExistence type="inferred from homology"/>
<evidence type="ECO:0000256" key="1">
    <source>
        <dbReference type="ARBA" id="ARBA00001946"/>
    </source>
</evidence>
<evidence type="ECO:0000313" key="11">
    <source>
        <dbReference type="Proteomes" id="UP000177416"/>
    </source>
</evidence>
<comment type="cofactor">
    <cofactor evidence="1 8">
        <name>Mg(2+)</name>
        <dbReference type="ChEBI" id="CHEBI:18420"/>
    </cofactor>
</comment>
<keyword evidence="6 8" id="KW-0460">Magnesium</keyword>
<keyword evidence="4 8" id="KW-0479">Metal-binding</keyword>
<keyword evidence="3 8" id="KW-0540">Nuclease</keyword>
<dbReference type="GO" id="GO:0000287">
    <property type="term" value="F:magnesium ion binding"/>
    <property type="evidence" value="ECO:0007669"/>
    <property type="project" value="UniProtKB-UniRule"/>
</dbReference>
<gene>
    <name evidence="8" type="primary">vapC</name>
    <name evidence="10" type="ORF">A2875_05410</name>
</gene>
<feature type="binding site" evidence="8">
    <location>
        <position position="91"/>
    </location>
    <ligand>
        <name>Mg(2+)</name>
        <dbReference type="ChEBI" id="CHEBI:18420"/>
    </ligand>
</feature>
<dbReference type="HAMAP" id="MF_00265">
    <property type="entry name" value="VapC_Nob1"/>
    <property type="match status" value="1"/>
</dbReference>
<dbReference type="PANTHER" id="PTHR33653">
    <property type="entry name" value="RIBONUCLEASE VAPC2"/>
    <property type="match status" value="1"/>
</dbReference>
<dbReference type="Gene3D" id="3.40.50.1010">
    <property type="entry name" value="5'-nuclease"/>
    <property type="match status" value="1"/>
</dbReference>
<evidence type="ECO:0000256" key="6">
    <source>
        <dbReference type="ARBA" id="ARBA00022842"/>
    </source>
</evidence>
<dbReference type="SUPFAM" id="SSF88723">
    <property type="entry name" value="PIN domain-like"/>
    <property type="match status" value="1"/>
</dbReference>
<evidence type="ECO:0000256" key="2">
    <source>
        <dbReference type="ARBA" id="ARBA00022649"/>
    </source>
</evidence>
<feature type="binding site" evidence="8">
    <location>
        <position position="8"/>
    </location>
    <ligand>
        <name>Mg(2+)</name>
        <dbReference type="ChEBI" id="CHEBI:18420"/>
    </ligand>
</feature>
<dbReference type="InterPro" id="IPR022907">
    <property type="entry name" value="VapC_family"/>
</dbReference>
<dbReference type="CDD" id="cd18741">
    <property type="entry name" value="PIN_VapC4-5_FitB-like"/>
    <property type="match status" value="1"/>
</dbReference>
<comment type="caution">
    <text evidence="10">The sequence shown here is derived from an EMBL/GenBank/DDBJ whole genome shotgun (WGS) entry which is preliminary data.</text>
</comment>
<dbReference type="GO" id="GO:0004540">
    <property type="term" value="F:RNA nuclease activity"/>
    <property type="evidence" value="ECO:0007669"/>
    <property type="project" value="InterPro"/>
</dbReference>
<accession>A0A1F5ZJF1</accession>
<evidence type="ECO:0000256" key="8">
    <source>
        <dbReference type="HAMAP-Rule" id="MF_00265"/>
    </source>
</evidence>
<dbReference type="EC" id="3.1.-.-" evidence="8"/>
<dbReference type="Pfam" id="PF01850">
    <property type="entry name" value="PIN"/>
    <property type="match status" value="1"/>
</dbReference>
<evidence type="ECO:0000313" key="10">
    <source>
        <dbReference type="EMBL" id="OGG12619.1"/>
    </source>
</evidence>
<keyword evidence="5 8" id="KW-0378">Hydrolase</keyword>